<evidence type="ECO:0000313" key="6">
    <source>
        <dbReference type="EMBL" id="SMF47914.1"/>
    </source>
</evidence>
<reference evidence="7" key="1">
    <citation type="submission" date="2017-04" db="EMBL/GenBank/DDBJ databases">
        <authorList>
            <person name="Varghese N."/>
            <person name="Submissions S."/>
        </authorList>
    </citation>
    <scope>NUCLEOTIDE SEQUENCE [LARGE SCALE GENOMIC DNA]</scope>
    <source>
        <strain evidence="7">Ballard 720</strain>
    </source>
</reference>
<evidence type="ECO:0000256" key="1">
    <source>
        <dbReference type="ARBA" id="ARBA00011066"/>
    </source>
</evidence>
<dbReference type="NCBIfam" id="NF009008">
    <property type="entry name" value="PRK12354.1"/>
    <property type="match status" value="1"/>
</dbReference>
<dbReference type="PRINTS" id="PR01469">
    <property type="entry name" value="CARBMTKINASE"/>
</dbReference>
<keyword evidence="2 4" id="KW-0808">Transferase</keyword>
<dbReference type="InterPro" id="IPR001048">
    <property type="entry name" value="Asp/Glu/Uridylate_kinase"/>
</dbReference>
<keyword evidence="7" id="KW-1185">Reference proteome</keyword>
<dbReference type="PIRSF" id="PIRSF000723">
    <property type="entry name" value="Carbamate_kin"/>
    <property type="match status" value="1"/>
</dbReference>
<comment type="similarity">
    <text evidence="1 4">Belongs to the carbamate kinase family.</text>
</comment>
<dbReference type="EMBL" id="FXAH01000008">
    <property type="protein sequence ID" value="SMF47914.1"/>
    <property type="molecule type" value="Genomic_DNA"/>
</dbReference>
<dbReference type="RefSeq" id="WP_085228367.1">
    <property type="nucleotide sequence ID" value="NZ_BSQD01000010.1"/>
</dbReference>
<gene>
    <name evidence="6" type="ORF">SAMN06295900_10810</name>
</gene>
<evidence type="ECO:0000256" key="4">
    <source>
        <dbReference type="PIRNR" id="PIRNR000723"/>
    </source>
</evidence>
<dbReference type="GO" id="GO:0019546">
    <property type="term" value="P:L-arginine deiminase pathway"/>
    <property type="evidence" value="ECO:0007669"/>
    <property type="project" value="TreeGrafter"/>
</dbReference>
<dbReference type="GeneID" id="95550173"/>
<name>A0A1X7F9D5_TRICW</name>
<dbReference type="GO" id="GO:0008804">
    <property type="term" value="F:carbamate kinase activity"/>
    <property type="evidence" value="ECO:0007669"/>
    <property type="project" value="InterPro"/>
</dbReference>
<dbReference type="InterPro" id="IPR036393">
    <property type="entry name" value="AceGlu_kinase-like_sf"/>
</dbReference>
<keyword evidence="3 4" id="KW-0418">Kinase</keyword>
<feature type="domain" description="Aspartate/glutamate/uridylate kinase" evidence="5">
    <location>
        <begin position="1"/>
        <end position="280"/>
    </location>
</feature>
<proteinExistence type="inferred from homology"/>
<dbReference type="PANTHER" id="PTHR30409:SF1">
    <property type="entry name" value="CARBAMATE KINASE-RELATED"/>
    <property type="match status" value="1"/>
</dbReference>
<dbReference type="CDD" id="cd04235">
    <property type="entry name" value="AAK_CK"/>
    <property type="match status" value="1"/>
</dbReference>
<accession>A0A1X7F9D5</accession>
<dbReference type="Gene3D" id="3.40.1160.10">
    <property type="entry name" value="Acetylglutamate kinase-like"/>
    <property type="match status" value="1"/>
</dbReference>
<dbReference type="GO" id="GO:0005829">
    <property type="term" value="C:cytosol"/>
    <property type="evidence" value="ECO:0007669"/>
    <property type="project" value="TreeGrafter"/>
</dbReference>
<dbReference type="Proteomes" id="UP000192911">
    <property type="component" value="Unassembled WGS sequence"/>
</dbReference>
<dbReference type="OrthoDB" id="9766717at2"/>
<dbReference type="STRING" id="28094.SAMN06295900_10810"/>
<dbReference type="SUPFAM" id="SSF53633">
    <property type="entry name" value="Carbamate kinase-like"/>
    <property type="match status" value="1"/>
</dbReference>
<dbReference type="Pfam" id="PF00696">
    <property type="entry name" value="AA_kinase"/>
    <property type="match status" value="1"/>
</dbReference>
<evidence type="ECO:0000259" key="5">
    <source>
        <dbReference type="Pfam" id="PF00696"/>
    </source>
</evidence>
<evidence type="ECO:0000256" key="3">
    <source>
        <dbReference type="ARBA" id="ARBA00022777"/>
    </source>
</evidence>
<dbReference type="FunFam" id="3.40.1160.10:FF:000007">
    <property type="entry name" value="Carbamate kinase"/>
    <property type="match status" value="1"/>
</dbReference>
<evidence type="ECO:0000256" key="2">
    <source>
        <dbReference type="ARBA" id="ARBA00022679"/>
    </source>
</evidence>
<dbReference type="AlphaFoldDB" id="A0A1X7F9D5"/>
<evidence type="ECO:0000313" key="7">
    <source>
        <dbReference type="Proteomes" id="UP000192911"/>
    </source>
</evidence>
<organism evidence="6 7">
    <name type="scientific">Trinickia caryophylli</name>
    <name type="common">Paraburkholderia caryophylli</name>
    <dbReference type="NCBI Taxonomy" id="28094"/>
    <lineage>
        <taxon>Bacteria</taxon>
        <taxon>Pseudomonadati</taxon>
        <taxon>Pseudomonadota</taxon>
        <taxon>Betaproteobacteria</taxon>
        <taxon>Burkholderiales</taxon>
        <taxon>Burkholderiaceae</taxon>
        <taxon>Trinickia</taxon>
    </lineage>
</organism>
<protein>
    <recommendedName>
        <fullName evidence="4">Carbamate kinase</fullName>
    </recommendedName>
</protein>
<sequence>MRIVVALGGNALLRRGEPVSAQAQYRNIRMAAAQLAAVAAEHDLVIVHGNGPQVGLLAVQSGSAGAAAFPLDVLDAETEGMIGYQLELELRNLLPPERACATVVTMVEVERDDPAFAHPDKPIGAMLDDARAIDAARAKGWSVARDGKGFRRVVASPQPRRFVELQPVRWLIDKHAIVICAGGGGIPVVADAEGRRHGVEAVIDKDRSAAVLAEALEADLFVIATDVDGVYLDWGTERARRVGRVTPGEIAATAFAAGSMGPKVEAACAFAAHTRRRATIGALAQIDALVAGAAGTHIVP</sequence>
<dbReference type="InterPro" id="IPR003964">
    <property type="entry name" value="Carb_kinase"/>
</dbReference>
<dbReference type="PANTHER" id="PTHR30409">
    <property type="entry name" value="CARBAMATE KINASE"/>
    <property type="match status" value="1"/>
</dbReference>